<comment type="caution">
    <text evidence="1">The sequence shown here is derived from an EMBL/GenBank/DDBJ whole genome shotgun (WGS) entry which is preliminary data.</text>
</comment>
<evidence type="ECO:0000313" key="1">
    <source>
        <dbReference type="EMBL" id="OWM85678.1"/>
    </source>
</evidence>
<reference evidence="2" key="1">
    <citation type="journal article" date="2017" name="Plant J.">
        <title>The pomegranate (Punica granatum L.) genome and the genomics of punicalagin biosynthesis.</title>
        <authorList>
            <person name="Qin G."/>
            <person name="Xu C."/>
            <person name="Ming R."/>
            <person name="Tang H."/>
            <person name="Guyot R."/>
            <person name="Kramer E.M."/>
            <person name="Hu Y."/>
            <person name="Yi X."/>
            <person name="Qi Y."/>
            <person name="Xu X."/>
            <person name="Gao Z."/>
            <person name="Pan H."/>
            <person name="Jian J."/>
            <person name="Tian Y."/>
            <person name="Yue Z."/>
            <person name="Xu Y."/>
        </authorList>
    </citation>
    <scope>NUCLEOTIDE SEQUENCE [LARGE SCALE GENOMIC DNA]</scope>
    <source>
        <strain evidence="2">cv. Dabenzi</strain>
    </source>
</reference>
<gene>
    <name evidence="1" type="ORF">CDL15_Pgr029101</name>
</gene>
<proteinExistence type="predicted"/>
<protein>
    <submittedName>
        <fullName evidence="1">Uncharacterized protein</fullName>
    </submittedName>
</protein>
<organism evidence="1 2">
    <name type="scientific">Punica granatum</name>
    <name type="common">Pomegranate</name>
    <dbReference type="NCBI Taxonomy" id="22663"/>
    <lineage>
        <taxon>Eukaryota</taxon>
        <taxon>Viridiplantae</taxon>
        <taxon>Streptophyta</taxon>
        <taxon>Embryophyta</taxon>
        <taxon>Tracheophyta</taxon>
        <taxon>Spermatophyta</taxon>
        <taxon>Magnoliopsida</taxon>
        <taxon>eudicotyledons</taxon>
        <taxon>Gunneridae</taxon>
        <taxon>Pentapetalae</taxon>
        <taxon>rosids</taxon>
        <taxon>malvids</taxon>
        <taxon>Myrtales</taxon>
        <taxon>Lythraceae</taxon>
        <taxon>Punica</taxon>
    </lineage>
</organism>
<dbReference type="Proteomes" id="UP000197138">
    <property type="component" value="Unassembled WGS sequence"/>
</dbReference>
<dbReference type="EMBL" id="MTKT01001158">
    <property type="protein sequence ID" value="OWM85678.1"/>
    <property type="molecule type" value="Genomic_DNA"/>
</dbReference>
<accession>A0A218XLM0</accession>
<sequence length="95" mass="10060">MKCTPAVYFFTFQSPVQEGAAISCPVIAPPRTKSVLSAVTGRRRVEEEEGALIELVRQLLVASGCSAMPRALGLSALALSDVLSLTSLHHSGLHL</sequence>
<dbReference type="AlphaFoldDB" id="A0A218XLM0"/>
<name>A0A218XLM0_PUNGR</name>
<evidence type="ECO:0000313" key="2">
    <source>
        <dbReference type="Proteomes" id="UP000197138"/>
    </source>
</evidence>